<dbReference type="eggNOG" id="KOG2897">
    <property type="taxonomic scope" value="Eukaryota"/>
</dbReference>
<feature type="region of interest" description="Disordered" evidence="3">
    <location>
        <begin position="112"/>
        <end position="211"/>
    </location>
</feature>
<dbReference type="KEGG" id="tad:TRIADDRAFT_55931"/>
<feature type="region of interest" description="Disordered" evidence="3">
    <location>
        <begin position="223"/>
        <end position="244"/>
    </location>
</feature>
<reference evidence="5 6" key="1">
    <citation type="journal article" date="2008" name="Nature">
        <title>The Trichoplax genome and the nature of placozoans.</title>
        <authorList>
            <person name="Srivastava M."/>
            <person name="Begovic E."/>
            <person name="Chapman J."/>
            <person name="Putnam N.H."/>
            <person name="Hellsten U."/>
            <person name="Kawashima T."/>
            <person name="Kuo A."/>
            <person name="Mitros T."/>
            <person name="Salamov A."/>
            <person name="Carpenter M.L."/>
            <person name="Signorovitch A.Y."/>
            <person name="Moreno M.A."/>
            <person name="Kamm K."/>
            <person name="Grimwood J."/>
            <person name="Schmutz J."/>
            <person name="Shapiro H."/>
            <person name="Grigoriev I.V."/>
            <person name="Buss L.W."/>
            <person name="Schierwater B."/>
            <person name="Dellaporta S.L."/>
            <person name="Rokhsar D.S."/>
        </authorList>
    </citation>
    <scope>NUCLEOTIDE SEQUENCE [LARGE SCALE GENOMIC DNA]</scope>
    <source>
        <strain evidence="5 6">Grell-BS-1999</strain>
    </source>
</reference>
<feature type="domain" description="Vps72/YL1 C-terminal" evidence="4">
    <location>
        <begin position="386"/>
        <end position="415"/>
    </location>
</feature>
<evidence type="ECO:0000259" key="4">
    <source>
        <dbReference type="SMART" id="SM00993"/>
    </source>
</evidence>
<dbReference type="Pfam" id="PF05764">
    <property type="entry name" value="YL1"/>
    <property type="match status" value="1"/>
</dbReference>
<feature type="compositionally biased region" description="Basic and acidic residues" evidence="3">
    <location>
        <begin position="223"/>
        <end position="238"/>
    </location>
</feature>
<evidence type="ECO:0000256" key="2">
    <source>
        <dbReference type="ARBA" id="ARBA00020000"/>
    </source>
</evidence>
<dbReference type="FunCoup" id="B3RTH9">
    <property type="interactions" value="2239"/>
</dbReference>
<dbReference type="InterPro" id="IPR013272">
    <property type="entry name" value="Vps72/YL1_C"/>
</dbReference>
<name>B3RTH9_TRIAD</name>
<dbReference type="HOGENOM" id="CLU_040862_0_0_1"/>
<dbReference type="InterPro" id="IPR046757">
    <property type="entry name" value="YL1_N"/>
</dbReference>
<dbReference type="STRING" id="10228.B3RTH9"/>
<keyword evidence="6" id="KW-1185">Reference proteome</keyword>
<evidence type="ECO:0000256" key="1">
    <source>
        <dbReference type="ARBA" id="ARBA00006832"/>
    </source>
</evidence>
<dbReference type="PANTHER" id="PTHR13275">
    <property type="entry name" value="YL-1 PROTEIN TRANSCRIPTION FACTOR-LIKE 1"/>
    <property type="match status" value="1"/>
</dbReference>
<dbReference type="OMA" id="MSFVQQR"/>
<dbReference type="InParanoid" id="B3RTH9"/>
<dbReference type="GO" id="GO:0005634">
    <property type="term" value="C:nucleus"/>
    <property type="evidence" value="ECO:0000318"/>
    <property type="project" value="GO_Central"/>
</dbReference>
<dbReference type="RefSeq" id="XP_002111664.1">
    <property type="nucleotide sequence ID" value="XM_002111628.1"/>
</dbReference>
<gene>
    <name evidence="5" type="ORF">TRIADDRAFT_55931</name>
</gene>
<accession>B3RTH9</accession>
<protein>
    <recommendedName>
        <fullName evidence="2">Vacuolar protein sorting-associated protein 72 homolog</fullName>
    </recommendedName>
</protein>
<proteinExistence type="inferred from homology"/>
<dbReference type="CTD" id="6753383"/>
<organism evidence="5 6">
    <name type="scientific">Trichoplax adhaerens</name>
    <name type="common">Trichoplax reptans</name>
    <dbReference type="NCBI Taxonomy" id="10228"/>
    <lineage>
        <taxon>Eukaryota</taxon>
        <taxon>Metazoa</taxon>
        <taxon>Placozoa</taxon>
        <taxon>Uniplacotomia</taxon>
        <taxon>Trichoplacea</taxon>
        <taxon>Trichoplacidae</taxon>
        <taxon>Trichoplax</taxon>
    </lineage>
</organism>
<dbReference type="Pfam" id="PF08265">
    <property type="entry name" value="YL1_C"/>
    <property type="match status" value="1"/>
</dbReference>
<dbReference type="EMBL" id="DS985244">
    <property type="protein sequence ID" value="EDV25631.1"/>
    <property type="molecule type" value="Genomic_DNA"/>
</dbReference>
<dbReference type="SMART" id="SM00993">
    <property type="entry name" value="YL1_C"/>
    <property type="match status" value="1"/>
</dbReference>
<feature type="compositionally biased region" description="Basic and acidic residues" evidence="3">
    <location>
        <begin position="322"/>
        <end position="337"/>
    </location>
</feature>
<feature type="compositionally biased region" description="Polar residues" evidence="3">
    <location>
        <begin position="302"/>
        <end position="321"/>
    </location>
</feature>
<sequence length="445" mass="50206">MSAGFPNQNWVLKGHTRIQAQSNRLRETLLVTGIRKKYKNITRARQALHSISAIPGEGELAITCSGLSAFPFGETVVVMASNRSQRSNAGNRMSRLIDEEAEEDEFYETAFGGFQEESDDEKYDTEESEEDVADSDIDASEHSEQEDASSDDSQPRKKRKKIVIAAVARDKNNTTKVGQKRERKVIASTSTVDTDEGTSRSVRKSKRSATMVQSQEFLKRMKDRDGKEVKQSIKKSQDSRPLTQKELLEEAKETEKANLASLREYQESEKEKRATKVIRRKLLYPFVRYQSITMPDVDLQPNGDQNDNNNTLQSDQSLNESSKNHVEVTADSHDHNYNKKSIKKEEYVIPVTTKKYSRNFITFTDTSKYPSTYFPVATLSTEAKPPICPVTNLPARYIDPATLIPYATLDAFKIIREAAQSCANTIKEETKEIQPVIASLHTGAQ</sequence>
<comment type="similarity">
    <text evidence="1">Belongs to the VPS72/YL1 family.</text>
</comment>
<dbReference type="OrthoDB" id="78296at2759"/>
<dbReference type="AlphaFoldDB" id="B3RTH9"/>
<evidence type="ECO:0000256" key="3">
    <source>
        <dbReference type="SAM" id="MobiDB-lite"/>
    </source>
</evidence>
<dbReference type="PhylomeDB" id="B3RTH9"/>
<feature type="compositionally biased region" description="Acidic residues" evidence="3">
    <location>
        <begin position="116"/>
        <end position="138"/>
    </location>
</feature>
<dbReference type="GeneID" id="6753383"/>
<evidence type="ECO:0000313" key="5">
    <source>
        <dbReference type="EMBL" id="EDV25631.1"/>
    </source>
</evidence>
<feature type="region of interest" description="Disordered" evidence="3">
    <location>
        <begin position="295"/>
        <end position="337"/>
    </location>
</feature>
<dbReference type="PANTHER" id="PTHR13275:SF4">
    <property type="entry name" value="VACUOLAR PROTEIN SORTING-ASSOCIATED PROTEIN 72 HOMOLOG"/>
    <property type="match status" value="1"/>
</dbReference>
<evidence type="ECO:0000313" key="6">
    <source>
        <dbReference type="Proteomes" id="UP000009022"/>
    </source>
</evidence>
<dbReference type="Proteomes" id="UP000009022">
    <property type="component" value="Unassembled WGS sequence"/>
</dbReference>